<sequence length="52" mass="5879">MLIVSPIVTDCISLANWALPLEWFNSVSAQLSKPITYMSYVFSRDLSLIICK</sequence>
<dbReference type="EMBL" id="AWVK01000037">
    <property type="protein sequence ID" value="ERK44340.1"/>
    <property type="molecule type" value="Genomic_DNA"/>
</dbReference>
<dbReference type="AlphaFoldDB" id="U2P1M8"/>
<protein>
    <submittedName>
        <fullName evidence="1">Uncharacterized protein</fullName>
    </submittedName>
</protein>
<evidence type="ECO:0000313" key="1">
    <source>
        <dbReference type="EMBL" id="ERK44340.1"/>
    </source>
</evidence>
<gene>
    <name evidence="1" type="ORF">HMPREF0495_01009</name>
</gene>
<reference evidence="1 2" key="1">
    <citation type="submission" date="2013-06" db="EMBL/GenBank/DDBJ databases">
        <authorList>
            <person name="Weinstock G."/>
            <person name="Sodergren E."/>
            <person name="Lobos E.A."/>
            <person name="Fulton L."/>
            <person name="Fulton R."/>
            <person name="Courtney L."/>
            <person name="Fronick C."/>
            <person name="O'Laughlin M."/>
            <person name="Godfrey J."/>
            <person name="Wilson R.M."/>
            <person name="Miner T."/>
            <person name="Farmer C."/>
            <person name="Delehaunty K."/>
            <person name="Cordes M."/>
            <person name="Minx P."/>
            <person name="Tomlinson C."/>
            <person name="Chen J."/>
            <person name="Wollam A."/>
            <person name="Pepin K.H."/>
            <person name="Bhonagiri V."/>
            <person name="Zhang X."/>
            <person name="Warren W."/>
            <person name="Mitreva M."/>
            <person name="Mardis E.R."/>
            <person name="Wilson R.K."/>
        </authorList>
    </citation>
    <scope>NUCLEOTIDE SEQUENCE [LARGE SCALE GENOMIC DNA]</scope>
    <source>
        <strain evidence="1 2">ATCC 14869</strain>
    </source>
</reference>
<name>U2P1M8_LEVBR</name>
<dbReference type="Proteomes" id="UP000016644">
    <property type="component" value="Unassembled WGS sequence"/>
</dbReference>
<comment type="caution">
    <text evidence="1">The sequence shown here is derived from an EMBL/GenBank/DDBJ whole genome shotgun (WGS) entry which is preliminary data.</text>
</comment>
<dbReference type="HOGENOM" id="CLU_3081054_0_0_9"/>
<evidence type="ECO:0000313" key="2">
    <source>
        <dbReference type="Proteomes" id="UP000016644"/>
    </source>
</evidence>
<accession>U2P1M8</accession>
<proteinExistence type="predicted"/>
<organism evidence="1 2">
    <name type="scientific">Levilactobacillus brevis ATCC 14869 = DSM 20054</name>
    <dbReference type="NCBI Taxonomy" id="649758"/>
    <lineage>
        <taxon>Bacteria</taxon>
        <taxon>Bacillati</taxon>
        <taxon>Bacillota</taxon>
        <taxon>Bacilli</taxon>
        <taxon>Lactobacillales</taxon>
        <taxon>Lactobacillaceae</taxon>
        <taxon>Levilactobacillus</taxon>
    </lineage>
</organism>